<accession>A0A410WVY0</accession>
<dbReference type="RefSeq" id="WP_042228131.1">
    <property type="nucleotide sequence ID" value="NZ_CP026520.1"/>
</dbReference>
<evidence type="ECO:0000313" key="1">
    <source>
        <dbReference type="EMBL" id="MCY9594191.1"/>
    </source>
</evidence>
<dbReference type="KEGG" id="pchi:PC41400_13020"/>
<reference evidence="1 4" key="2">
    <citation type="submission" date="2022-05" db="EMBL/GenBank/DDBJ databases">
        <title>Genome Sequencing of Bee-Associated Microbes.</title>
        <authorList>
            <person name="Dunlap C."/>
        </authorList>
    </citation>
    <scope>NUCLEOTIDE SEQUENCE [LARGE SCALE GENOMIC DNA]</scope>
    <source>
        <strain evidence="1 4">NRRL B-23120</strain>
    </source>
</reference>
<protein>
    <submittedName>
        <fullName evidence="2">Uncharacterized protein</fullName>
    </submittedName>
</protein>
<gene>
    <name evidence="1" type="ORF">M5X16_00160</name>
    <name evidence="2" type="ORF">PC41400_13020</name>
</gene>
<proteinExistence type="predicted"/>
<organism evidence="2 3">
    <name type="scientific">Paenibacillus chitinolyticus</name>
    <dbReference type="NCBI Taxonomy" id="79263"/>
    <lineage>
        <taxon>Bacteria</taxon>
        <taxon>Bacillati</taxon>
        <taxon>Bacillota</taxon>
        <taxon>Bacilli</taxon>
        <taxon>Bacillales</taxon>
        <taxon>Paenibacillaceae</taxon>
        <taxon>Paenibacillus</taxon>
    </lineage>
</organism>
<dbReference type="Proteomes" id="UP001527202">
    <property type="component" value="Unassembled WGS sequence"/>
</dbReference>
<evidence type="ECO:0000313" key="4">
    <source>
        <dbReference type="Proteomes" id="UP001527202"/>
    </source>
</evidence>
<name>A0A410WVY0_9BACL</name>
<dbReference type="EMBL" id="JAMDMJ010000001">
    <property type="protein sequence ID" value="MCY9594191.1"/>
    <property type="molecule type" value="Genomic_DNA"/>
</dbReference>
<dbReference type="Proteomes" id="UP000288943">
    <property type="component" value="Chromosome"/>
</dbReference>
<evidence type="ECO:0000313" key="2">
    <source>
        <dbReference type="EMBL" id="QAV18545.1"/>
    </source>
</evidence>
<keyword evidence="4" id="KW-1185">Reference proteome</keyword>
<reference evidence="2 3" key="1">
    <citation type="submission" date="2018-01" db="EMBL/GenBank/DDBJ databases">
        <title>The whole genome sequencing and assembly of Paenibacillus chitinolyticus KCCM 41400 strain.</title>
        <authorList>
            <person name="Kim J.-Y."/>
            <person name="Park M.-K."/>
            <person name="Lee Y.-J."/>
            <person name="Yi H."/>
            <person name="Bahn Y.-S."/>
            <person name="Kim J.F."/>
            <person name="Lee D.-W."/>
        </authorList>
    </citation>
    <scope>NUCLEOTIDE SEQUENCE [LARGE SCALE GENOMIC DNA]</scope>
    <source>
        <strain evidence="2 3">KCCM 41400</strain>
    </source>
</reference>
<dbReference type="EMBL" id="CP026520">
    <property type="protein sequence ID" value="QAV18545.1"/>
    <property type="molecule type" value="Genomic_DNA"/>
</dbReference>
<sequence>MRTPSVQEWSRKWVDDHLDLYNYAGSLGDTEWQQAIIELLKFRDNYVQQEIRARLRQDLWKMYDSINLKMLELFEQLRQSKDNTQIETIREQVWVLKSQRIEISKKILAVK</sequence>
<dbReference type="OrthoDB" id="2988996at2"/>
<evidence type="ECO:0000313" key="3">
    <source>
        <dbReference type="Proteomes" id="UP000288943"/>
    </source>
</evidence>
<dbReference type="AlphaFoldDB" id="A0A410WVY0"/>
<dbReference type="GeneID" id="95375734"/>